<dbReference type="EMBL" id="JARBHB010000012">
    <property type="protein sequence ID" value="KAJ8871934.1"/>
    <property type="molecule type" value="Genomic_DNA"/>
</dbReference>
<reference evidence="1 2" key="1">
    <citation type="submission" date="2023-02" db="EMBL/GenBank/DDBJ databases">
        <title>LHISI_Scaffold_Assembly.</title>
        <authorList>
            <person name="Stuart O.P."/>
            <person name="Cleave R."/>
            <person name="Magrath M.J.L."/>
            <person name="Mikheyev A.S."/>
        </authorList>
    </citation>
    <scope>NUCLEOTIDE SEQUENCE [LARGE SCALE GENOMIC DNA]</scope>
    <source>
        <strain evidence="1">Daus_M_001</strain>
        <tissue evidence="1">Leg muscle</tissue>
    </source>
</reference>
<name>A0ABQ9GIT7_9NEOP</name>
<keyword evidence="2" id="KW-1185">Reference proteome</keyword>
<organism evidence="1 2">
    <name type="scientific">Dryococelus australis</name>
    <dbReference type="NCBI Taxonomy" id="614101"/>
    <lineage>
        <taxon>Eukaryota</taxon>
        <taxon>Metazoa</taxon>
        <taxon>Ecdysozoa</taxon>
        <taxon>Arthropoda</taxon>
        <taxon>Hexapoda</taxon>
        <taxon>Insecta</taxon>
        <taxon>Pterygota</taxon>
        <taxon>Neoptera</taxon>
        <taxon>Polyneoptera</taxon>
        <taxon>Phasmatodea</taxon>
        <taxon>Verophasmatodea</taxon>
        <taxon>Anareolatae</taxon>
        <taxon>Phasmatidae</taxon>
        <taxon>Eurycanthinae</taxon>
        <taxon>Dryococelus</taxon>
    </lineage>
</organism>
<evidence type="ECO:0000313" key="2">
    <source>
        <dbReference type="Proteomes" id="UP001159363"/>
    </source>
</evidence>
<comment type="caution">
    <text evidence="1">The sequence shown here is derived from an EMBL/GenBank/DDBJ whole genome shotgun (WGS) entry which is preliminary data.</text>
</comment>
<evidence type="ECO:0000313" key="1">
    <source>
        <dbReference type="EMBL" id="KAJ8871934.1"/>
    </source>
</evidence>
<dbReference type="Proteomes" id="UP001159363">
    <property type="component" value="Chromosome 11"/>
</dbReference>
<gene>
    <name evidence="1" type="ORF">PR048_028274</name>
</gene>
<proteinExistence type="predicted"/>
<accession>A0ABQ9GIT7</accession>
<sequence>MKAPEESKKVVARICIPNGINVPWKTRVSLNKALTGYRRRIYPLHVCGMSPPSCSYYGEDLKYSIEKPCGDVVKKLLQLSKFRIQMASHDVALVNAVIEIKQEIRYIAVSKI</sequence>
<protein>
    <submittedName>
        <fullName evidence="1">Uncharacterized protein</fullName>
    </submittedName>
</protein>